<dbReference type="InterPro" id="IPR042122">
    <property type="entry name" value="Ser_AcTrfase_N_sf"/>
</dbReference>
<dbReference type="GO" id="GO:0009001">
    <property type="term" value="F:serine O-acetyltransferase activity"/>
    <property type="evidence" value="ECO:0007669"/>
    <property type="project" value="UniProtKB-EC"/>
</dbReference>
<keyword evidence="7" id="KW-0677">Repeat</keyword>
<name>Q9L3R1_RHILE</name>
<evidence type="ECO:0000256" key="1">
    <source>
        <dbReference type="ARBA" id="ARBA00004876"/>
    </source>
</evidence>
<dbReference type="SUPFAM" id="SSF51161">
    <property type="entry name" value="Trimeric LpxA-like enzymes"/>
    <property type="match status" value="1"/>
</dbReference>
<sequence length="312" mass="34381">MLKNHGDGTHICYWRFPLYIGIPKTAFLPATRRAAMVAKTDIRAFETGHPLKVMDPIWDSLREEARLAAERDPVLAAFLYSTVINYHSLEECVIHRICERLDHPDMQANLLRQTFEEMLLDWPDWSSILRVDIQAIYDRDPACLRFMEAVLYFKGFHALQTHRLAHWLLNRGRRDFALYLQSRSSSVFQTDINPAARIGKGIFLDHATGLVVGETAVIGDNVSILHGVTLGGTGKEGADRHPKIGSGVMIGAGAKILGNIEIGYCSRVAAGSVVLKAVPPKKTVAGVPAKVVGEAGCSEPSRNMDQVIGADI</sequence>
<dbReference type="GO" id="GO:0006535">
    <property type="term" value="P:cysteine biosynthetic process from serine"/>
    <property type="evidence" value="ECO:0007669"/>
    <property type="project" value="InterPro"/>
</dbReference>
<evidence type="ECO:0000256" key="8">
    <source>
        <dbReference type="ARBA" id="ARBA00023315"/>
    </source>
</evidence>
<keyword evidence="8 11" id="KW-0012">Acyltransferase</keyword>
<dbReference type="InterPro" id="IPR018357">
    <property type="entry name" value="Hexapep_transf_CS"/>
</dbReference>
<dbReference type="Gene3D" id="2.160.10.10">
    <property type="entry name" value="Hexapeptide repeat proteins"/>
    <property type="match status" value="1"/>
</dbReference>
<evidence type="ECO:0000259" key="10">
    <source>
        <dbReference type="SMART" id="SM00971"/>
    </source>
</evidence>
<dbReference type="InterPro" id="IPR011004">
    <property type="entry name" value="Trimer_LpxA-like_sf"/>
</dbReference>
<comment type="pathway">
    <text evidence="1">Amino-acid biosynthesis; L-cysteine biosynthesis; L-cysteine from L-serine: step 1/2.</text>
</comment>
<reference evidence="11" key="1">
    <citation type="submission" date="2000-01" db="EMBL/GenBank/DDBJ databases">
        <title>Identification of a serine acetyltransferase from Rhizobium leguminosarum.</title>
        <authorList>
            <person name="Allen-O'Rourke K.E."/>
            <person name="Parker G.F."/>
            <person name="Broad S.A."/>
            <person name="Robson R.L."/>
            <person name="Walshaw D.L."/>
            <person name="Poole P.S."/>
        </authorList>
    </citation>
    <scope>NUCLEOTIDE SEQUENCE</scope>
    <source>
        <strain evidence="11">RL3841</strain>
    </source>
</reference>
<evidence type="ECO:0000256" key="7">
    <source>
        <dbReference type="ARBA" id="ARBA00022737"/>
    </source>
</evidence>
<dbReference type="GO" id="GO:0005737">
    <property type="term" value="C:cytoplasm"/>
    <property type="evidence" value="ECO:0007669"/>
    <property type="project" value="InterPro"/>
</dbReference>
<evidence type="ECO:0000256" key="9">
    <source>
        <dbReference type="ARBA" id="ARBA00049486"/>
    </source>
</evidence>
<evidence type="ECO:0000256" key="6">
    <source>
        <dbReference type="ARBA" id="ARBA00022679"/>
    </source>
</evidence>
<evidence type="ECO:0000256" key="5">
    <source>
        <dbReference type="ARBA" id="ARBA00022605"/>
    </source>
</evidence>
<protein>
    <recommendedName>
        <fullName evidence="4">Serine acetyltransferase</fullName>
        <ecNumber evidence="3">2.3.1.30</ecNumber>
    </recommendedName>
</protein>
<evidence type="ECO:0000313" key="11">
    <source>
        <dbReference type="EMBL" id="CAB70972.1"/>
    </source>
</evidence>
<comment type="similarity">
    <text evidence="2">Belongs to the transferase hexapeptide repeat family.</text>
</comment>
<gene>
    <name evidence="11" type="primary">cysE</name>
</gene>
<dbReference type="InterPro" id="IPR045304">
    <property type="entry name" value="LbH_SAT"/>
</dbReference>
<dbReference type="UniPathway" id="UPA00136">
    <property type="reaction ID" value="UER00199"/>
</dbReference>
<evidence type="ECO:0000256" key="4">
    <source>
        <dbReference type="ARBA" id="ARBA00018522"/>
    </source>
</evidence>
<dbReference type="EMBL" id="AJ271648">
    <property type="protein sequence ID" value="CAB70972.1"/>
    <property type="molecule type" value="Genomic_DNA"/>
</dbReference>
<dbReference type="Pfam" id="PF00132">
    <property type="entry name" value="Hexapep"/>
    <property type="match status" value="1"/>
</dbReference>
<dbReference type="AlphaFoldDB" id="Q9L3R1"/>
<dbReference type="PANTHER" id="PTHR42811">
    <property type="entry name" value="SERINE ACETYLTRANSFERASE"/>
    <property type="match status" value="1"/>
</dbReference>
<dbReference type="SMART" id="SM00971">
    <property type="entry name" value="SATase_N"/>
    <property type="match status" value="1"/>
</dbReference>
<dbReference type="InterPro" id="IPR001451">
    <property type="entry name" value="Hexapep"/>
</dbReference>
<keyword evidence="5" id="KW-0028">Amino-acid biosynthesis</keyword>
<dbReference type="FunFam" id="2.160.10.10:FF:000002">
    <property type="entry name" value="Serine acetyltransferase"/>
    <property type="match status" value="1"/>
</dbReference>
<evidence type="ECO:0000256" key="2">
    <source>
        <dbReference type="ARBA" id="ARBA00007274"/>
    </source>
</evidence>
<comment type="catalytic activity">
    <reaction evidence="9">
        <text>L-serine + acetyl-CoA = O-acetyl-L-serine + CoA</text>
        <dbReference type="Rhea" id="RHEA:24560"/>
        <dbReference type="ChEBI" id="CHEBI:33384"/>
        <dbReference type="ChEBI" id="CHEBI:57287"/>
        <dbReference type="ChEBI" id="CHEBI:57288"/>
        <dbReference type="ChEBI" id="CHEBI:58340"/>
        <dbReference type="EC" id="2.3.1.30"/>
    </reaction>
</comment>
<feature type="domain" description="Serine acetyltransferase N-terminal" evidence="10">
    <location>
        <begin position="57"/>
        <end position="161"/>
    </location>
</feature>
<dbReference type="NCBIfam" id="TIGR01172">
    <property type="entry name" value="cysE"/>
    <property type="match status" value="1"/>
</dbReference>
<dbReference type="EC" id="2.3.1.30" evidence="3"/>
<dbReference type="CDD" id="cd03354">
    <property type="entry name" value="LbH_SAT"/>
    <property type="match status" value="1"/>
</dbReference>
<accession>Q9L3R1</accession>
<organism evidence="11">
    <name type="scientific">Rhizobium leguminosarum</name>
    <dbReference type="NCBI Taxonomy" id="384"/>
    <lineage>
        <taxon>Bacteria</taxon>
        <taxon>Pseudomonadati</taxon>
        <taxon>Pseudomonadota</taxon>
        <taxon>Alphaproteobacteria</taxon>
        <taxon>Hyphomicrobiales</taxon>
        <taxon>Rhizobiaceae</taxon>
        <taxon>Rhizobium/Agrobacterium group</taxon>
        <taxon>Rhizobium</taxon>
    </lineage>
</organism>
<dbReference type="Gene3D" id="1.10.3130.10">
    <property type="entry name" value="serine acetyltransferase, domain 1"/>
    <property type="match status" value="1"/>
</dbReference>
<dbReference type="PROSITE" id="PS00101">
    <property type="entry name" value="HEXAPEP_TRANSFERASES"/>
    <property type="match status" value="1"/>
</dbReference>
<dbReference type="Pfam" id="PF06426">
    <property type="entry name" value="SATase_N"/>
    <property type="match status" value="1"/>
</dbReference>
<dbReference type="InterPro" id="IPR053376">
    <property type="entry name" value="Serine_acetyltransferase"/>
</dbReference>
<keyword evidence="6 11" id="KW-0808">Transferase</keyword>
<evidence type="ECO:0000256" key="3">
    <source>
        <dbReference type="ARBA" id="ARBA00013266"/>
    </source>
</evidence>
<dbReference type="InterPro" id="IPR005881">
    <property type="entry name" value="Ser_O-AcTrfase"/>
</dbReference>
<dbReference type="InterPro" id="IPR010493">
    <property type="entry name" value="Ser_AcTrfase_N"/>
</dbReference>
<proteinExistence type="inferred from homology"/>
<dbReference type="NCBIfam" id="NF041874">
    <property type="entry name" value="EPS_EpsC"/>
    <property type="match status" value="1"/>
</dbReference>